<sequence length="165" mass="17783">VKLPRQIIFLVLLVPVFVWADAYSDKVITDKPVLYWRFSETSGSSVKPTAGNLAGEIVGRVKLNAIGPRAKIFPDFDSSNSALSLSGGGNFIRIKDPGDMSVLDFHNGDSITLEAWVNPSGLPSGYNYIIGKGRTGNSGFPANNQNYSLRLANSSGKAGITFLFR</sequence>
<reference evidence="1" key="1">
    <citation type="submission" date="2018-05" db="EMBL/GenBank/DDBJ databases">
        <authorList>
            <person name="Lanie J.A."/>
            <person name="Ng W.-L."/>
            <person name="Kazmierczak K.M."/>
            <person name="Andrzejewski T.M."/>
            <person name="Davidsen T.M."/>
            <person name="Wayne K.J."/>
            <person name="Tettelin H."/>
            <person name="Glass J.I."/>
            <person name="Rusch D."/>
            <person name="Podicherti R."/>
            <person name="Tsui H.-C.T."/>
            <person name="Winkler M.E."/>
        </authorList>
    </citation>
    <scope>NUCLEOTIDE SEQUENCE</scope>
</reference>
<organism evidence="1">
    <name type="scientific">marine metagenome</name>
    <dbReference type="NCBI Taxonomy" id="408172"/>
    <lineage>
        <taxon>unclassified sequences</taxon>
        <taxon>metagenomes</taxon>
        <taxon>ecological metagenomes</taxon>
    </lineage>
</organism>
<dbReference type="EMBL" id="UINC01044596">
    <property type="protein sequence ID" value="SVB50258.1"/>
    <property type="molecule type" value="Genomic_DNA"/>
</dbReference>
<gene>
    <name evidence="1" type="ORF">METZ01_LOCUS203112</name>
</gene>
<protein>
    <submittedName>
        <fullName evidence="1">Uncharacterized protein</fullName>
    </submittedName>
</protein>
<name>A0A382EHP3_9ZZZZ</name>
<feature type="non-terminal residue" evidence="1">
    <location>
        <position position="1"/>
    </location>
</feature>
<dbReference type="SUPFAM" id="SSF49899">
    <property type="entry name" value="Concanavalin A-like lectins/glucanases"/>
    <property type="match status" value="1"/>
</dbReference>
<proteinExistence type="predicted"/>
<dbReference type="AlphaFoldDB" id="A0A382EHP3"/>
<feature type="non-terminal residue" evidence="1">
    <location>
        <position position="165"/>
    </location>
</feature>
<dbReference type="InterPro" id="IPR013320">
    <property type="entry name" value="ConA-like_dom_sf"/>
</dbReference>
<accession>A0A382EHP3</accession>
<dbReference type="Gene3D" id="2.60.120.200">
    <property type="match status" value="1"/>
</dbReference>
<evidence type="ECO:0000313" key="1">
    <source>
        <dbReference type="EMBL" id="SVB50258.1"/>
    </source>
</evidence>